<dbReference type="Proteomes" id="UP000002499">
    <property type="component" value="Unassembled WGS sequence"/>
</dbReference>
<evidence type="ECO:0000313" key="2">
    <source>
        <dbReference type="EMBL" id="EFY84235.1"/>
    </source>
</evidence>
<sequence>METWLFDRSGPYSGATFDIHEEPEKFIQVMCSYLMMSDEELGLDTVTKEKNNKLFIIMPVETCGKKPKRELELDPNPIACQRAIVCRGTSYFLAKTTGADKYDRVVKFSWTSSMRPLEADLLNKANERGVKGLAKVVGYYEEVTSISKLRENLVFSTPHKFRSVPRSANTSFSQSQPSPSRSFSLNDECLYLLSHKQSAFFESGCA</sequence>
<accession>E9EIN1</accession>
<name>E9EIN1_METAQ</name>
<feature type="domain" description="Fungal-type protein kinase" evidence="1">
    <location>
        <begin position="1"/>
        <end position="170"/>
    </location>
</feature>
<dbReference type="EMBL" id="GL698646">
    <property type="protein sequence ID" value="EFY84235.1"/>
    <property type="molecule type" value="Genomic_DNA"/>
</dbReference>
<dbReference type="PANTHER" id="PTHR38248:SF2">
    <property type="entry name" value="FUNK1 11"/>
    <property type="match status" value="1"/>
</dbReference>
<dbReference type="STRING" id="655827.E9EIN1"/>
<keyword evidence="2" id="KW-0723">Serine/threonine-protein kinase</keyword>
<protein>
    <submittedName>
        <fullName evidence="2">Serine/threonine protein kinase Sgk2</fullName>
    </submittedName>
</protein>
<dbReference type="GO" id="GO:0004674">
    <property type="term" value="F:protein serine/threonine kinase activity"/>
    <property type="evidence" value="ECO:0007669"/>
    <property type="project" value="UniProtKB-KW"/>
</dbReference>
<gene>
    <name evidence="2" type="ORF">MAC_09729</name>
</gene>
<proteinExistence type="predicted"/>
<dbReference type="OMA" id="LNDECLY"/>
<dbReference type="InParanoid" id="E9EIN1"/>
<evidence type="ECO:0000259" key="1">
    <source>
        <dbReference type="Pfam" id="PF17667"/>
    </source>
</evidence>
<dbReference type="Pfam" id="PF17667">
    <property type="entry name" value="Pkinase_fungal"/>
    <property type="match status" value="1"/>
</dbReference>
<keyword evidence="2" id="KW-0808">Transferase</keyword>
<keyword evidence="3" id="KW-1185">Reference proteome</keyword>
<reference evidence="2 3" key="1">
    <citation type="journal article" date="2011" name="PLoS Genet.">
        <title>Genome sequencing and comparative transcriptomics of the model entomopathogenic fungi Metarhizium anisopliae and M. acridum.</title>
        <authorList>
            <person name="Gao Q."/>
            <person name="Jin K."/>
            <person name="Ying S.H."/>
            <person name="Zhang Y."/>
            <person name="Xiao G."/>
            <person name="Shang Y."/>
            <person name="Duan Z."/>
            <person name="Hu X."/>
            <person name="Xie X.Q."/>
            <person name="Zhou G."/>
            <person name="Peng G."/>
            <person name="Luo Z."/>
            <person name="Huang W."/>
            <person name="Wang B."/>
            <person name="Fang W."/>
            <person name="Wang S."/>
            <person name="Zhong Y."/>
            <person name="Ma L.J."/>
            <person name="St Leger R.J."/>
            <person name="Zhao G.P."/>
            <person name="Pei Y."/>
            <person name="Feng M.G."/>
            <person name="Xia Y."/>
            <person name="Wang C."/>
        </authorList>
    </citation>
    <scope>NUCLEOTIDE SEQUENCE [LARGE SCALE GENOMIC DNA]</scope>
    <source>
        <strain evidence="2 3">CQMa 102</strain>
    </source>
</reference>
<organism evidence="3">
    <name type="scientific">Metarhizium acridum (strain CQMa 102)</name>
    <dbReference type="NCBI Taxonomy" id="655827"/>
    <lineage>
        <taxon>Eukaryota</taxon>
        <taxon>Fungi</taxon>
        <taxon>Dikarya</taxon>
        <taxon>Ascomycota</taxon>
        <taxon>Pezizomycotina</taxon>
        <taxon>Sordariomycetes</taxon>
        <taxon>Hypocreomycetidae</taxon>
        <taxon>Hypocreales</taxon>
        <taxon>Clavicipitaceae</taxon>
        <taxon>Metarhizium</taxon>
    </lineage>
</organism>
<evidence type="ECO:0000313" key="3">
    <source>
        <dbReference type="Proteomes" id="UP000002499"/>
    </source>
</evidence>
<dbReference type="eggNOG" id="ENOG502S5WB">
    <property type="taxonomic scope" value="Eukaryota"/>
</dbReference>
<dbReference type="AlphaFoldDB" id="E9EIN1"/>
<dbReference type="PANTHER" id="PTHR38248">
    <property type="entry name" value="FUNK1 6"/>
    <property type="match status" value="1"/>
</dbReference>
<dbReference type="OrthoDB" id="4960712at2759"/>
<dbReference type="InterPro" id="IPR040976">
    <property type="entry name" value="Pkinase_fungal"/>
</dbReference>
<keyword evidence="2" id="KW-0418">Kinase</keyword>
<dbReference type="HOGENOM" id="CLU_1332200_0_0_1"/>